<gene>
    <name evidence="1" type="ORF">LTS18_000878</name>
</gene>
<dbReference type="Proteomes" id="UP001186974">
    <property type="component" value="Unassembled WGS sequence"/>
</dbReference>
<accession>A0ACC3DFS6</accession>
<evidence type="ECO:0000313" key="1">
    <source>
        <dbReference type="EMBL" id="KAK3067940.1"/>
    </source>
</evidence>
<dbReference type="EMBL" id="JAWDJW010005409">
    <property type="protein sequence ID" value="KAK3067940.1"/>
    <property type="molecule type" value="Genomic_DNA"/>
</dbReference>
<name>A0ACC3DFS6_9PEZI</name>
<keyword evidence="2" id="KW-1185">Reference proteome</keyword>
<organism evidence="1 2">
    <name type="scientific">Coniosporium uncinatum</name>
    <dbReference type="NCBI Taxonomy" id="93489"/>
    <lineage>
        <taxon>Eukaryota</taxon>
        <taxon>Fungi</taxon>
        <taxon>Dikarya</taxon>
        <taxon>Ascomycota</taxon>
        <taxon>Pezizomycotina</taxon>
        <taxon>Dothideomycetes</taxon>
        <taxon>Dothideomycetes incertae sedis</taxon>
        <taxon>Coniosporium</taxon>
    </lineage>
</organism>
<feature type="non-terminal residue" evidence="1">
    <location>
        <position position="324"/>
    </location>
</feature>
<comment type="caution">
    <text evidence="1">The sequence shown here is derived from an EMBL/GenBank/DDBJ whole genome shotgun (WGS) entry which is preliminary data.</text>
</comment>
<proteinExistence type="predicted"/>
<protein>
    <submittedName>
        <fullName evidence="1">Uncharacterized protein</fullName>
    </submittedName>
</protein>
<evidence type="ECO:0000313" key="2">
    <source>
        <dbReference type="Proteomes" id="UP001186974"/>
    </source>
</evidence>
<sequence length="324" mass="35555">MYGLIQFYIQLKDDIAHYKPFLKILCIKLVIFFSFWQTIIISFLSSSDGPLKPTDKIAYPDIKVGIPSVLLCIEMAIFAIMHIFAFSSKPYHINKRASLSTAFPEPGVASNSSLKYHGGFLGIKALFDAFNPWDIVKASARGFRWLFVGRKHRKTDSSYHTNPKTSYDSSYTNGTLVGNGEGVTELHNVKNDNSPEGVMGAGGIAHYDSRDDRPLLNPQANNNLGYPPASYPYQPPSNPADTPRSISPVSALTDSHSIYPTARTDISALSPSTARPPSGASPYGPGSSVDPYEAEQDTGYYGATRFSDPTSEPEPRPSKQFQRA</sequence>
<reference evidence="1" key="1">
    <citation type="submission" date="2024-09" db="EMBL/GenBank/DDBJ databases">
        <title>Black Yeasts Isolated from many extreme environments.</title>
        <authorList>
            <person name="Coleine C."/>
            <person name="Stajich J.E."/>
            <person name="Selbmann L."/>
        </authorList>
    </citation>
    <scope>NUCLEOTIDE SEQUENCE</scope>
    <source>
        <strain evidence="1">CCFEE 5737</strain>
    </source>
</reference>